<accession>A0A496PKY5</accession>
<dbReference type="InterPro" id="IPR036551">
    <property type="entry name" value="Flavin_trans-like"/>
</dbReference>
<dbReference type="EMBL" id="QQXL01000002">
    <property type="protein sequence ID" value="RKW71182.1"/>
    <property type="molecule type" value="Genomic_DNA"/>
</dbReference>
<evidence type="ECO:0000313" key="7">
    <source>
        <dbReference type="EMBL" id="RKW71182.1"/>
    </source>
</evidence>
<comment type="similarity">
    <text evidence="3 4">In the C-terminal section; belongs to the PPC synthetase family.</text>
</comment>
<dbReference type="InterPro" id="IPR035929">
    <property type="entry name" value="CoaB-like_sf"/>
</dbReference>
<evidence type="ECO:0000259" key="6">
    <source>
        <dbReference type="Pfam" id="PF04127"/>
    </source>
</evidence>
<dbReference type="InterPro" id="IPR005252">
    <property type="entry name" value="CoaBC"/>
</dbReference>
<dbReference type="GO" id="GO:0071513">
    <property type="term" value="C:phosphopantothenoylcysteine decarboxylase complex"/>
    <property type="evidence" value="ECO:0007669"/>
    <property type="project" value="TreeGrafter"/>
</dbReference>
<dbReference type="Gene3D" id="3.40.50.10300">
    <property type="entry name" value="CoaB-like"/>
    <property type="match status" value="1"/>
</dbReference>
<protein>
    <recommendedName>
        <fullName evidence="3">Coenzyme A biosynthesis bifunctional protein CoaBC</fullName>
    </recommendedName>
    <alternativeName>
        <fullName evidence="3">DNA/pantothenate metabolism flavoprotein</fullName>
    </alternativeName>
    <alternativeName>
        <fullName evidence="3">Phosphopantothenoylcysteine synthetase/decarboxylase</fullName>
        <shortName evidence="3">PPCS-PPCDC</shortName>
    </alternativeName>
    <domain>
        <recommendedName>
            <fullName evidence="3">Phosphopantothenoylcysteine decarboxylase</fullName>
            <shortName evidence="3">PPC decarboxylase</shortName>
            <shortName evidence="3">PPC-DC</shortName>
            <ecNumber evidence="3">4.1.1.36</ecNumber>
        </recommendedName>
        <alternativeName>
            <fullName evidence="3">CoaC</fullName>
        </alternativeName>
    </domain>
    <domain>
        <recommendedName>
            <fullName evidence="3">Phosphopantothenate--cysteine ligase</fullName>
            <ecNumber evidence="3">6.3.2.5</ecNumber>
        </recommendedName>
        <alternativeName>
            <fullName evidence="3">CoaB</fullName>
        </alternativeName>
        <alternativeName>
            <fullName evidence="3">Phosphopantothenoylcysteine synthetase</fullName>
            <shortName evidence="3">PPC synthetase</shortName>
            <shortName evidence="3">PPC-S</shortName>
        </alternativeName>
    </domain>
</protein>
<dbReference type="HAMAP" id="MF_02225">
    <property type="entry name" value="CoaBC"/>
    <property type="match status" value="1"/>
</dbReference>
<feature type="binding site" evidence="3">
    <location>
        <position position="350"/>
    </location>
    <ligand>
        <name>CTP</name>
        <dbReference type="ChEBI" id="CHEBI:37563"/>
    </ligand>
</feature>
<feature type="binding site" evidence="3">
    <location>
        <position position="304"/>
    </location>
    <ligand>
        <name>CTP</name>
        <dbReference type="ChEBI" id="CHEBI:37563"/>
    </ligand>
</feature>
<comment type="pathway">
    <text evidence="3 4">Cofactor biosynthesis; coenzyme A biosynthesis; CoA from (R)-pantothenate: step 3/5.</text>
</comment>
<dbReference type="Pfam" id="PF04127">
    <property type="entry name" value="DFP"/>
    <property type="match status" value="1"/>
</dbReference>
<comment type="catalytic activity">
    <reaction evidence="3 4">
        <text>(R)-4'-phosphopantothenate + L-cysteine + CTP = N-[(R)-4-phosphopantothenoyl]-L-cysteine + CMP + diphosphate + H(+)</text>
        <dbReference type="Rhea" id="RHEA:19397"/>
        <dbReference type="ChEBI" id="CHEBI:10986"/>
        <dbReference type="ChEBI" id="CHEBI:15378"/>
        <dbReference type="ChEBI" id="CHEBI:33019"/>
        <dbReference type="ChEBI" id="CHEBI:35235"/>
        <dbReference type="ChEBI" id="CHEBI:37563"/>
        <dbReference type="ChEBI" id="CHEBI:59458"/>
        <dbReference type="ChEBI" id="CHEBI:60377"/>
        <dbReference type="EC" id="6.3.2.5"/>
    </reaction>
</comment>
<dbReference type="AlphaFoldDB" id="A0A496PKY5"/>
<dbReference type="EC" id="6.3.2.5" evidence="3"/>
<comment type="caution">
    <text evidence="3">Lacks conserved residue(s) required for the propagation of feature annotation.</text>
</comment>
<reference evidence="7 8" key="1">
    <citation type="submission" date="2018-07" db="EMBL/GenBank/DDBJ databases">
        <title>Arthrobacter sp. nov., isolated from raw cow's milk with high bacterial count.</title>
        <authorList>
            <person name="Hahne J."/>
            <person name="Isele D."/>
            <person name="Lipski A."/>
        </authorList>
    </citation>
    <scope>NUCLEOTIDE SEQUENCE [LARGE SCALE GENOMIC DNA]</scope>
    <source>
        <strain evidence="7 8">JZ R-183</strain>
    </source>
</reference>
<keyword evidence="3" id="KW-0511">Multifunctional enzyme</keyword>
<name>A0A496PKY5_9MICC</name>
<comment type="similarity">
    <text evidence="3 4">In the N-terminal section; belongs to the HFCD (homo-oligomeric flavin containing Cys decarboxylase) superfamily.</text>
</comment>
<evidence type="ECO:0000259" key="5">
    <source>
        <dbReference type="Pfam" id="PF02441"/>
    </source>
</evidence>
<feature type="binding site" evidence="3">
    <location>
        <position position="368"/>
    </location>
    <ligand>
        <name>CTP</name>
        <dbReference type="ChEBI" id="CHEBI:37563"/>
    </ligand>
</feature>
<dbReference type="InterPro" id="IPR003382">
    <property type="entry name" value="Flavoprotein"/>
</dbReference>
<feature type="domain" description="Flavoprotein" evidence="5">
    <location>
        <begin position="8"/>
        <end position="167"/>
    </location>
</feature>
<comment type="caution">
    <text evidence="7">The sequence shown here is derived from an EMBL/GenBank/DDBJ whole genome shotgun (WGS) entry which is preliminary data.</text>
</comment>
<dbReference type="NCBIfam" id="TIGR00521">
    <property type="entry name" value="coaBC_dfp"/>
    <property type="match status" value="1"/>
</dbReference>
<feature type="binding site" evidence="3">
    <location>
        <begin position="322"/>
        <end position="325"/>
    </location>
    <ligand>
        <name>CTP</name>
        <dbReference type="ChEBI" id="CHEBI:37563"/>
    </ligand>
</feature>
<keyword evidence="3 4" id="KW-0436">Ligase</keyword>
<dbReference type="GO" id="GO:0004633">
    <property type="term" value="F:phosphopantothenoylcysteine decarboxylase activity"/>
    <property type="evidence" value="ECO:0007669"/>
    <property type="project" value="UniProtKB-UniRule"/>
</dbReference>
<dbReference type="EC" id="4.1.1.36" evidence="3"/>
<feature type="binding site" evidence="3">
    <location>
        <position position="372"/>
    </location>
    <ligand>
        <name>CTP</name>
        <dbReference type="ChEBI" id="CHEBI:37563"/>
    </ligand>
</feature>
<keyword evidence="3" id="KW-0460">Magnesium</keyword>
<comment type="function">
    <text evidence="4">Catalyzes two steps in the biosynthesis of coenzyme A. In the first step cysteine is conjugated to 4'-phosphopantothenate to form 4-phosphopantothenoylcysteine, in the latter compound is decarboxylated to form 4'-phosphopantotheine.</text>
</comment>
<keyword evidence="1 3" id="KW-0210">Decarboxylase</keyword>
<dbReference type="GO" id="GO:0010181">
    <property type="term" value="F:FMN binding"/>
    <property type="evidence" value="ECO:0007669"/>
    <property type="project" value="UniProtKB-UniRule"/>
</dbReference>
<evidence type="ECO:0000256" key="4">
    <source>
        <dbReference type="RuleBase" id="RU364078"/>
    </source>
</evidence>
<comment type="function">
    <text evidence="3">Catalyzes two sequential steps in the biosynthesis of coenzyme A. In the first step cysteine is conjugated to 4'-phosphopantothenate to form 4-phosphopantothenoylcysteine. In the second step the latter compound is decarboxylated to form 4'-phosphopantotheine.</text>
</comment>
<gene>
    <name evidence="3 7" type="primary">coaBC</name>
    <name evidence="7" type="ORF">DWQ67_05195</name>
</gene>
<dbReference type="Gene3D" id="3.40.50.1950">
    <property type="entry name" value="Flavin prenyltransferase-like"/>
    <property type="match status" value="1"/>
</dbReference>
<comment type="pathway">
    <text evidence="3 4">Cofactor biosynthesis; coenzyme A biosynthesis; CoA from (R)-pantothenate: step 2/5.</text>
</comment>
<keyword evidence="3 4" id="KW-0285">Flavoprotein</keyword>
<dbReference type="GO" id="GO:0015941">
    <property type="term" value="P:pantothenate catabolic process"/>
    <property type="evidence" value="ECO:0007669"/>
    <property type="project" value="InterPro"/>
</dbReference>
<feature type="domain" description="DNA/pantothenate metabolism flavoprotein C-terminal" evidence="6">
    <location>
        <begin position="201"/>
        <end position="421"/>
    </location>
</feature>
<dbReference type="GO" id="GO:0015937">
    <property type="term" value="P:coenzyme A biosynthetic process"/>
    <property type="evidence" value="ECO:0007669"/>
    <property type="project" value="UniProtKB-UniRule"/>
</dbReference>
<sequence length="437" mass="44596">MSTSRTARIVVGVAGGIAAYKVTSLVRALRALGHQVDVVPTPNSLEFVGAATWEALSGRPVRTSVFEAVDAVNHVRLGQNADLVVIAPATADLLARAATGRADDLLTATLLATQAQVVMAPAMHTEMWLHPATVANVATLRSRGVVVVDPAVGRLTGPDSGPGRLPETDELMAALVPFLPVDAAGEPPADAGTEAAAQLPLAGRRVVVSAGGTREPLDPVRFLGNRSSGKQGVALAIALRDAGAQVDLIAAHLEVPTPQGVAVHAVGSALELQSAVGQLAPGADALVMAAAVADFRPAEYVDAKIKKVGEDGAPTITLVRNPDVLAGVVAARASQDTGGADALPPLIVGFAAETGDANHSVLEYARHKLQRKGCEILVVNEVGVDKGFATDHNDVTILFADGAEPIMSSGDKADVARAVTGVMVTRMVSAAPGTVVE</sequence>
<dbReference type="Pfam" id="PF02441">
    <property type="entry name" value="Flavoprotein"/>
    <property type="match status" value="1"/>
</dbReference>
<dbReference type="InterPro" id="IPR007085">
    <property type="entry name" value="DNA/pantothenate-metab_flavo_C"/>
</dbReference>
<keyword evidence="2 3" id="KW-0456">Lyase</keyword>
<dbReference type="Proteomes" id="UP000273119">
    <property type="component" value="Unassembled WGS sequence"/>
</dbReference>
<comment type="cofactor">
    <cofactor evidence="3">
        <name>Mg(2+)</name>
        <dbReference type="ChEBI" id="CHEBI:18420"/>
    </cofactor>
</comment>
<keyword evidence="3 4" id="KW-0288">FMN</keyword>
<feature type="region of interest" description="Phosphopantothenate--cysteine ligase" evidence="3">
    <location>
        <begin position="206"/>
        <end position="437"/>
    </location>
</feature>
<dbReference type="UniPathway" id="UPA00241">
    <property type="reaction ID" value="UER00353"/>
</dbReference>
<dbReference type="RefSeq" id="WP_121484517.1">
    <property type="nucleotide sequence ID" value="NZ_QQXL01000002.1"/>
</dbReference>
<keyword evidence="3" id="KW-0479">Metal-binding</keyword>
<proteinExistence type="inferred from homology"/>
<dbReference type="PANTHER" id="PTHR14359:SF6">
    <property type="entry name" value="PHOSPHOPANTOTHENOYLCYSTEINE DECARBOXYLASE"/>
    <property type="match status" value="1"/>
</dbReference>
<dbReference type="SUPFAM" id="SSF52507">
    <property type="entry name" value="Homo-oligomeric flavin-containing Cys decarboxylases, HFCD"/>
    <property type="match status" value="1"/>
</dbReference>
<dbReference type="PANTHER" id="PTHR14359">
    <property type="entry name" value="HOMO-OLIGOMERIC FLAVIN CONTAINING CYS DECARBOXYLASE FAMILY"/>
    <property type="match status" value="1"/>
</dbReference>
<feature type="region of interest" description="Phosphopantothenoylcysteine decarboxylase" evidence="3">
    <location>
        <begin position="1"/>
        <end position="205"/>
    </location>
</feature>
<keyword evidence="8" id="KW-1185">Reference proteome</keyword>
<evidence type="ECO:0000256" key="3">
    <source>
        <dbReference type="HAMAP-Rule" id="MF_02225"/>
    </source>
</evidence>
<feature type="binding site" evidence="3">
    <location>
        <position position="294"/>
    </location>
    <ligand>
        <name>CTP</name>
        <dbReference type="ChEBI" id="CHEBI:37563"/>
    </ligand>
</feature>
<dbReference type="SUPFAM" id="SSF102645">
    <property type="entry name" value="CoaB-like"/>
    <property type="match status" value="1"/>
</dbReference>
<evidence type="ECO:0000256" key="1">
    <source>
        <dbReference type="ARBA" id="ARBA00022793"/>
    </source>
</evidence>
<evidence type="ECO:0000313" key="8">
    <source>
        <dbReference type="Proteomes" id="UP000273119"/>
    </source>
</evidence>
<organism evidence="7 8">
    <name type="scientific">Galactobacter caseinivorans</name>
    <dbReference type="NCBI Taxonomy" id="2676123"/>
    <lineage>
        <taxon>Bacteria</taxon>
        <taxon>Bacillati</taxon>
        <taxon>Actinomycetota</taxon>
        <taxon>Actinomycetes</taxon>
        <taxon>Micrococcales</taxon>
        <taxon>Micrococcaceae</taxon>
        <taxon>Galactobacter</taxon>
    </lineage>
</organism>
<dbReference type="GO" id="GO:0004632">
    <property type="term" value="F:phosphopantothenate--cysteine ligase activity"/>
    <property type="evidence" value="ECO:0007669"/>
    <property type="project" value="UniProtKB-UniRule"/>
</dbReference>
<evidence type="ECO:0000256" key="2">
    <source>
        <dbReference type="ARBA" id="ARBA00023239"/>
    </source>
</evidence>
<comment type="catalytic activity">
    <reaction evidence="3 4">
        <text>N-[(R)-4-phosphopantothenoyl]-L-cysteine + H(+) = (R)-4'-phosphopantetheine + CO2</text>
        <dbReference type="Rhea" id="RHEA:16793"/>
        <dbReference type="ChEBI" id="CHEBI:15378"/>
        <dbReference type="ChEBI" id="CHEBI:16526"/>
        <dbReference type="ChEBI" id="CHEBI:59458"/>
        <dbReference type="ChEBI" id="CHEBI:61723"/>
        <dbReference type="EC" id="4.1.1.36"/>
    </reaction>
</comment>
<comment type="cofactor">
    <cofactor evidence="3">
        <name>FMN</name>
        <dbReference type="ChEBI" id="CHEBI:58210"/>
    </cofactor>
    <text evidence="3">Binds 1 FMN per subunit.</text>
</comment>
<dbReference type="GO" id="GO:0046872">
    <property type="term" value="F:metal ion binding"/>
    <property type="evidence" value="ECO:0007669"/>
    <property type="project" value="UniProtKB-KW"/>
</dbReference>